<dbReference type="OrthoDB" id="2013913at2759"/>
<keyword evidence="2" id="KW-1185">Reference proteome</keyword>
<protein>
    <submittedName>
        <fullName evidence="1">Uncharacterized protein</fullName>
    </submittedName>
</protein>
<dbReference type="PANTHER" id="PTHR33919:SF11">
    <property type="entry name" value="EXPRESSED PROTEIN"/>
    <property type="match status" value="1"/>
</dbReference>
<reference evidence="1 2" key="1">
    <citation type="journal article" date="2020" name="IScience">
        <title>Genome Sequencing of the Endangered Kingdonia uniflora (Circaeasteraceae, Ranunculales) Reveals Potential Mechanisms of Evolutionary Specialization.</title>
        <authorList>
            <person name="Sun Y."/>
            <person name="Deng T."/>
            <person name="Zhang A."/>
            <person name="Moore M.J."/>
            <person name="Landis J.B."/>
            <person name="Lin N."/>
            <person name="Zhang H."/>
            <person name="Zhang X."/>
            <person name="Huang J."/>
            <person name="Zhang X."/>
            <person name="Sun H."/>
            <person name="Wang H."/>
        </authorList>
    </citation>
    <scope>NUCLEOTIDE SEQUENCE [LARGE SCALE GENOMIC DNA]</scope>
    <source>
        <strain evidence="1">TB1705</strain>
        <tissue evidence="1">Leaf</tissue>
    </source>
</reference>
<dbReference type="Proteomes" id="UP000541444">
    <property type="component" value="Unassembled WGS sequence"/>
</dbReference>
<evidence type="ECO:0000313" key="1">
    <source>
        <dbReference type="EMBL" id="KAF6134026.1"/>
    </source>
</evidence>
<sequence>MSIGYYTLHHHLMYNPTVRLDKKKRESFPEVEDPDHVVQEANQFIHHSFFRKIAHIQEVTPDPIRADVYTIKRKAETLKGNIEVDPPVPPHETKPQSG</sequence>
<dbReference type="AlphaFoldDB" id="A0A7J7KUJ6"/>
<accession>A0A7J7KUJ6</accession>
<dbReference type="EMBL" id="JACGCM010002893">
    <property type="protein sequence ID" value="KAF6134026.1"/>
    <property type="molecule type" value="Genomic_DNA"/>
</dbReference>
<proteinExistence type="predicted"/>
<dbReference type="PANTHER" id="PTHR33919">
    <property type="entry name" value="OS09G0127700 PROTEIN"/>
    <property type="match status" value="1"/>
</dbReference>
<name>A0A7J7KUJ6_9MAGN</name>
<gene>
    <name evidence="1" type="ORF">GIB67_038317</name>
</gene>
<organism evidence="1 2">
    <name type="scientific">Kingdonia uniflora</name>
    <dbReference type="NCBI Taxonomy" id="39325"/>
    <lineage>
        <taxon>Eukaryota</taxon>
        <taxon>Viridiplantae</taxon>
        <taxon>Streptophyta</taxon>
        <taxon>Embryophyta</taxon>
        <taxon>Tracheophyta</taxon>
        <taxon>Spermatophyta</taxon>
        <taxon>Magnoliopsida</taxon>
        <taxon>Ranunculales</taxon>
        <taxon>Circaeasteraceae</taxon>
        <taxon>Kingdonia</taxon>
    </lineage>
</organism>
<evidence type="ECO:0000313" key="2">
    <source>
        <dbReference type="Proteomes" id="UP000541444"/>
    </source>
</evidence>
<comment type="caution">
    <text evidence="1">The sequence shown here is derived from an EMBL/GenBank/DDBJ whole genome shotgun (WGS) entry which is preliminary data.</text>
</comment>